<evidence type="ECO:0000256" key="2">
    <source>
        <dbReference type="ARBA" id="ARBA00005001"/>
    </source>
</evidence>
<evidence type="ECO:0000256" key="5">
    <source>
        <dbReference type="ARBA" id="ARBA00022764"/>
    </source>
</evidence>
<feature type="domain" description="Glucan biosynthesis periplasmic MdoG C-terminal" evidence="7">
    <location>
        <begin position="34"/>
        <end position="492"/>
    </location>
</feature>
<dbReference type="InterPro" id="IPR006311">
    <property type="entry name" value="TAT_signal"/>
</dbReference>
<dbReference type="OrthoDB" id="9777817at2"/>
<evidence type="ECO:0000313" key="8">
    <source>
        <dbReference type="EMBL" id="TVV75293.1"/>
    </source>
</evidence>
<accession>A0A558R7C8</accession>
<dbReference type="Proteomes" id="UP000318681">
    <property type="component" value="Unassembled WGS sequence"/>
</dbReference>
<sequence>MADLDRRSTLALLAALTGATPLAAATRASPGRAFSWEGLQAMAARRAAAPFRSVPPVAAAARIDYDAAGGLRFREDRTLAGGIRLFPLTAMAPVPVAINLVEQGRARPVVFSPDLFATRGGGTGALGIAGFRAITPGRDSDWLAFLGASYFRAAGAQDQYGLSARAIAIDTGITGQEEFPVFTDFWIEPRGANAYLIHALLDGPSVTGAFRFDCRFAAGVVQDVSSVLFFRRPVTRLGVAPATSMFWYGEGRHDAATDWRPEIHDSDGLALATGSGERIWRPLVNPPRETIDSFADRNPRGFGLIQRDRDFANYQDDGAFYDRRPNLWIEPKGAWGPGAVSLFAFPTTGETTDNVVAFWTPEAPVKRGTRLAFDYRLTWNSADPAATAPSRAIACRFGTAGRPGHEPVAGARKLVVDFLGDALVGLGRDSGVTVEAGVAHGTLLASAAYPVVGQRGLWRATLDVAPSGPATDPATVRLFLRRGDQALSETIIVPVG</sequence>
<dbReference type="InterPro" id="IPR007444">
    <property type="entry name" value="Glucan_biosyn_MdoG_C"/>
</dbReference>
<dbReference type="InterPro" id="IPR014718">
    <property type="entry name" value="GH-type_carb-bd"/>
</dbReference>
<dbReference type="PIRSF" id="PIRSF006281">
    <property type="entry name" value="MdoG"/>
    <property type="match status" value="1"/>
</dbReference>
<dbReference type="Gene3D" id="2.70.98.10">
    <property type="match status" value="1"/>
</dbReference>
<evidence type="ECO:0000313" key="9">
    <source>
        <dbReference type="Proteomes" id="UP000318681"/>
    </source>
</evidence>
<organism evidence="8 9">
    <name type="scientific">Alterirhizorhabdus solaris</name>
    <dbReference type="NCBI Taxonomy" id="2529389"/>
    <lineage>
        <taxon>Bacteria</taxon>
        <taxon>Pseudomonadati</taxon>
        <taxon>Pseudomonadota</taxon>
        <taxon>Alphaproteobacteria</taxon>
        <taxon>Sphingomonadales</taxon>
        <taxon>Rhizorhabdaceae</taxon>
        <taxon>Alterirhizorhabdus</taxon>
    </lineage>
</organism>
<dbReference type="EMBL" id="VNIM01000022">
    <property type="protein sequence ID" value="TVV75293.1"/>
    <property type="molecule type" value="Genomic_DNA"/>
</dbReference>
<dbReference type="SUPFAM" id="SSF74650">
    <property type="entry name" value="Galactose mutarotase-like"/>
    <property type="match status" value="1"/>
</dbReference>
<comment type="subcellular location">
    <subcellularLocation>
        <location evidence="1">Periplasm</location>
    </subcellularLocation>
</comment>
<name>A0A558R7C8_9SPHN</name>
<proteinExistence type="inferred from homology"/>
<evidence type="ECO:0000256" key="6">
    <source>
        <dbReference type="SAM" id="SignalP"/>
    </source>
</evidence>
<keyword evidence="4 6" id="KW-0732">Signal</keyword>
<dbReference type="Gene3D" id="2.60.40.10">
    <property type="entry name" value="Immunoglobulins"/>
    <property type="match status" value="1"/>
</dbReference>
<comment type="similarity">
    <text evidence="3">Belongs to the OpgD/OpgG family.</text>
</comment>
<dbReference type="PANTHER" id="PTHR30504">
    <property type="entry name" value="GLUCANS BIOSYNTHESIS PROTEIN"/>
    <property type="match status" value="1"/>
</dbReference>
<dbReference type="RefSeq" id="WP_145149707.1">
    <property type="nucleotide sequence ID" value="NZ_VNIM01000022.1"/>
</dbReference>
<dbReference type="Pfam" id="PF04349">
    <property type="entry name" value="MdoG"/>
    <property type="match status" value="1"/>
</dbReference>
<evidence type="ECO:0000256" key="1">
    <source>
        <dbReference type="ARBA" id="ARBA00004418"/>
    </source>
</evidence>
<dbReference type="InterPro" id="IPR011013">
    <property type="entry name" value="Gal_mutarotase_sf_dom"/>
</dbReference>
<protein>
    <submittedName>
        <fullName evidence="8">Glucan biosynthesis protein D</fullName>
    </submittedName>
</protein>
<dbReference type="InterPro" id="IPR014438">
    <property type="entry name" value="Glucan_biosyn_MdoG/MdoD"/>
</dbReference>
<feature type="chain" id="PRO_5021750605" evidence="6">
    <location>
        <begin position="25"/>
        <end position="496"/>
    </location>
</feature>
<comment type="pathway">
    <text evidence="2">Glycan metabolism; osmoregulated periplasmic glucan (OPG) biosynthesis.</text>
</comment>
<reference evidence="8 9" key="1">
    <citation type="submission" date="2019-07" db="EMBL/GenBank/DDBJ databases">
        <title>Sphingomonas solaris sp. nov., isolated from a solar panel from Boston, Massachusetts.</title>
        <authorList>
            <person name="Tanner K."/>
            <person name="Pascual J."/>
            <person name="Mancuso C."/>
            <person name="Pereto J."/>
            <person name="Khalil A."/>
            <person name="Vilanova C."/>
        </authorList>
    </citation>
    <scope>NUCLEOTIDE SEQUENCE [LARGE SCALE GENOMIC DNA]</scope>
    <source>
        <strain evidence="8 9">R4DWN</strain>
    </source>
</reference>
<comment type="caution">
    <text evidence="8">The sequence shown here is derived from an EMBL/GenBank/DDBJ whole genome shotgun (WGS) entry which is preliminary data.</text>
</comment>
<dbReference type="AlphaFoldDB" id="A0A558R7C8"/>
<gene>
    <name evidence="8" type="ORF">FOY91_07545</name>
</gene>
<dbReference type="PROSITE" id="PS51318">
    <property type="entry name" value="TAT"/>
    <property type="match status" value="1"/>
</dbReference>
<dbReference type="GO" id="GO:0030246">
    <property type="term" value="F:carbohydrate binding"/>
    <property type="evidence" value="ECO:0007669"/>
    <property type="project" value="InterPro"/>
</dbReference>
<evidence type="ECO:0000259" key="7">
    <source>
        <dbReference type="Pfam" id="PF04349"/>
    </source>
</evidence>
<dbReference type="InterPro" id="IPR013783">
    <property type="entry name" value="Ig-like_fold"/>
</dbReference>
<dbReference type="UniPathway" id="UPA00637"/>
<evidence type="ECO:0000256" key="3">
    <source>
        <dbReference type="ARBA" id="ARBA00009284"/>
    </source>
</evidence>
<dbReference type="GO" id="GO:0003824">
    <property type="term" value="F:catalytic activity"/>
    <property type="evidence" value="ECO:0007669"/>
    <property type="project" value="InterPro"/>
</dbReference>
<dbReference type="GO" id="GO:0051274">
    <property type="term" value="P:beta-glucan biosynthetic process"/>
    <property type="evidence" value="ECO:0007669"/>
    <property type="project" value="TreeGrafter"/>
</dbReference>
<feature type="signal peptide" evidence="6">
    <location>
        <begin position="1"/>
        <end position="24"/>
    </location>
</feature>
<keyword evidence="5" id="KW-0574">Periplasm</keyword>
<dbReference type="GO" id="GO:0030288">
    <property type="term" value="C:outer membrane-bounded periplasmic space"/>
    <property type="evidence" value="ECO:0007669"/>
    <property type="project" value="TreeGrafter"/>
</dbReference>
<evidence type="ECO:0000256" key="4">
    <source>
        <dbReference type="ARBA" id="ARBA00022729"/>
    </source>
</evidence>
<dbReference type="PANTHER" id="PTHR30504:SF3">
    <property type="entry name" value="GLUCANS BIOSYNTHESIS PROTEIN D"/>
    <property type="match status" value="1"/>
</dbReference>
<dbReference type="SUPFAM" id="SSF81296">
    <property type="entry name" value="E set domains"/>
    <property type="match status" value="1"/>
</dbReference>
<keyword evidence="9" id="KW-1185">Reference proteome</keyword>
<dbReference type="InterPro" id="IPR014756">
    <property type="entry name" value="Ig_E-set"/>
</dbReference>